<proteinExistence type="predicted"/>
<evidence type="ECO:0000313" key="2">
    <source>
        <dbReference type="Proteomes" id="UP001227268"/>
    </source>
</evidence>
<dbReference type="Proteomes" id="UP001227268">
    <property type="component" value="Unassembled WGS sequence"/>
</dbReference>
<protein>
    <submittedName>
        <fullName evidence="1">Uncharacterized protein</fullName>
    </submittedName>
</protein>
<dbReference type="EMBL" id="JASBWT010000047">
    <property type="protein sequence ID" value="KAJ9091725.1"/>
    <property type="molecule type" value="Genomic_DNA"/>
</dbReference>
<reference evidence="1" key="1">
    <citation type="submission" date="2023-04" db="EMBL/GenBank/DDBJ databases">
        <title>Draft Genome sequencing of Naganishia species isolated from polar environments using Oxford Nanopore Technology.</title>
        <authorList>
            <person name="Leo P."/>
            <person name="Venkateswaran K."/>
        </authorList>
    </citation>
    <scope>NUCLEOTIDE SEQUENCE</scope>
    <source>
        <strain evidence="1">MNA-CCFEE 5423</strain>
    </source>
</reference>
<sequence>MSWFSRKTPADPSKLPPGDIGRSLVGGNTFSFHHDAHALILENQVRHPGARIFRAKVIGRDVALVIDHALATEVLGRDESKKGGRNDGESVGPRFSHRQAYQQLLATFFAEPNILLEDEDERERARHRREWDDHMALLVQADRWDPIDQEIRNITGRHRSDWISRPEINLYESCKDISRDVVFHLFLGVSRQTHPELFDQTLRTSDTSLRGQFSIPLRGSLGLFLETTYSKGLRAQKEFNEIVEERVKADACPFLHETRHTTGMDGEIPHESLTAHLSMFSSSLVIKALASYLTFSLCQLSRLPQPVLANASIDHVLLETERLCPPIIGVLRRVLDAPWTPSGTNVEIPVGWETWAYFPLINRDVEVYGKDADCFRPDRWNDSSLPPPMTFGSGGKTCLGRDLIRSIVKSVLEESVRDGTRISLKDELEDSMLDFLGWKHAEVKGWPAVKQLPVQRPRYPIWMKFEGM</sequence>
<evidence type="ECO:0000313" key="1">
    <source>
        <dbReference type="EMBL" id="KAJ9091725.1"/>
    </source>
</evidence>
<gene>
    <name evidence="1" type="ORF">QFC21_007120</name>
</gene>
<comment type="caution">
    <text evidence="1">The sequence shown here is derived from an EMBL/GenBank/DDBJ whole genome shotgun (WGS) entry which is preliminary data.</text>
</comment>
<keyword evidence="2" id="KW-1185">Reference proteome</keyword>
<organism evidence="1 2">
    <name type="scientific">Naganishia friedmannii</name>
    <dbReference type="NCBI Taxonomy" id="89922"/>
    <lineage>
        <taxon>Eukaryota</taxon>
        <taxon>Fungi</taxon>
        <taxon>Dikarya</taxon>
        <taxon>Basidiomycota</taxon>
        <taxon>Agaricomycotina</taxon>
        <taxon>Tremellomycetes</taxon>
        <taxon>Filobasidiales</taxon>
        <taxon>Filobasidiaceae</taxon>
        <taxon>Naganishia</taxon>
    </lineage>
</organism>
<name>A0ACC2UYH3_9TREE</name>
<accession>A0ACC2UYH3</accession>